<reference evidence="1" key="1">
    <citation type="journal article" date="2021" name="PeerJ">
        <title>Extensive microbial diversity within the chicken gut microbiome revealed by metagenomics and culture.</title>
        <authorList>
            <person name="Gilroy R."/>
            <person name="Ravi A."/>
            <person name="Getino M."/>
            <person name="Pursley I."/>
            <person name="Horton D.L."/>
            <person name="Alikhan N.F."/>
            <person name="Baker D."/>
            <person name="Gharbi K."/>
            <person name="Hall N."/>
            <person name="Watson M."/>
            <person name="Adriaenssens E.M."/>
            <person name="Foster-Nyarko E."/>
            <person name="Jarju S."/>
            <person name="Secka A."/>
            <person name="Antonio M."/>
            <person name="Oren A."/>
            <person name="Chaudhuri R.R."/>
            <person name="La Ragione R."/>
            <person name="Hildebrand F."/>
            <person name="Pallen M.J."/>
        </authorList>
    </citation>
    <scope>NUCLEOTIDE SEQUENCE</scope>
    <source>
        <strain evidence="1">ChiSxjej1B13-11762</strain>
    </source>
</reference>
<dbReference type="Gene3D" id="1.10.10.10">
    <property type="entry name" value="Winged helix-like DNA-binding domain superfamily/Winged helix DNA-binding domain"/>
    <property type="match status" value="1"/>
</dbReference>
<name>A0A9D1RAK6_9FIRM</name>
<dbReference type="PANTHER" id="PTHR33221:SF15">
    <property type="entry name" value="HTH-TYPE TRANSCRIPTIONAL REGULATOR YWGB-RELATED"/>
    <property type="match status" value="1"/>
</dbReference>
<sequence length="142" mass="16162">MQISSRFTIAIHMLTCMETFKEDYKITSDFLASSINVNPVIIRRILSQLRDAGMITVKRGTGGAQIRKPLEDITFLDVYRAVECVGENALFHFHENPNPDCPVGKNIHNILDGRLLQVQQAMERELETITLADVIRDLDNYI</sequence>
<protein>
    <submittedName>
        <fullName evidence="1">Rrf2 family transcriptional regulator</fullName>
    </submittedName>
</protein>
<evidence type="ECO:0000313" key="2">
    <source>
        <dbReference type="Proteomes" id="UP000824263"/>
    </source>
</evidence>
<proteinExistence type="predicted"/>
<accession>A0A9D1RAK6</accession>
<dbReference type="GO" id="GO:0003700">
    <property type="term" value="F:DNA-binding transcription factor activity"/>
    <property type="evidence" value="ECO:0007669"/>
    <property type="project" value="TreeGrafter"/>
</dbReference>
<dbReference type="FunFam" id="1.10.10.10:FF:000138">
    <property type="entry name" value="Rrf2 family transcriptional regulator"/>
    <property type="match status" value="1"/>
</dbReference>
<organism evidence="1 2">
    <name type="scientific">Candidatus Dorea gallistercoris</name>
    <dbReference type="NCBI Taxonomy" id="2838542"/>
    <lineage>
        <taxon>Bacteria</taxon>
        <taxon>Bacillati</taxon>
        <taxon>Bacillota</taxon>
        <taxon>Clostridia</taxon>
        <taxon>Lachnospirales</taxon>
        <taxon>Lachnospiraceae</taxon>
        <taxon>Dorea</taxon>
    </lineage>
</organism>
<comment type="caution">
    <text evidence="1">The sequence shown here is derived from an EMBL/GenBank/DDBJ whole genome shotgun (WGS) entry which is preliminary data.</text>
</comment>
<reference evidence="1" key="2">
    <citation type="submission" date="2021-04" db="EMBL/GenBank/DDBJ databases">
        <authorList>
            <person name="Gilroy R."/>
        </authorList>
    </citation>
    <scope>NUCLEOTIDE SEQUENCE</scope>
    <source>
        <strain evidence="1">ChiSxjej1B13-11762</strain>
    </source>
</reference>
<dbReference type="PROSITE" id="PS51197">
    <property type="entry name" value="HTH_RRF2_2"/>
    <property type="match status" value="1"/>
</dbReference>
<dbReference type="InterPro" id="IPR000944">
    <property type="entry name" value="Tscrpt_reg_Rrf2"/>
</dbReference>
<evidence type="ECO:0000313" key="1">
    <source>
        <dbReference type="EMBL" id="HIW84588.1"/>
    </source>
</evidence>
<dbReference type="Proteomes" id="UP000824263">
    <property type="component" value="Unassembled WGS sequence"/>
</dbReference>
<dbReference type="PANTHER" id="PTHR33221">
    <property type="entry name" value="WINGED HELIX-TURN-HELIX TRANSCRIPTIONAL REGULATOR, RRF2 FAMILY"/>
    <property type="match status" value="1"/>
</dbReference>
<dbReference type="GO" id="GO:0005829">
    <property type="term" value="C:cytosol"/>
    <property type="evidence" value="ECO:0007669"/>
    <property type="project" value="TreeGrafter"/>
</dbReference>
<dbReference type="AlphaFoldDB" id="A0A9D1RAK6"/>
<dbReference type="InterPro" id="IPR036390">
    <property type="entry name" value="WH_DNA-bd_sf"/>
</dbReference>
<dbReference type="SUPFAM" id="SSF46785">
    <property type="entry name" value="Winged helix' DNA-binding domain"/>
    <property type="match status" value="1"/>
</dbReference>
<dbReference type="Pfam" id="PF02082">
    <property type="entry name" value="Rrf2"/>
    <property type="match status" value="1"/>
</dbReference>
<dbReference type="InterPro" id="IPR036388">
    <property type="entry name" value="WH-like_DNA-bd_sf"/>
</dbReference>
<gene>
    <name evidence="1" type="ORF">H9873_09725</name>
</gene>
<dbReference type="EMBL" id="DXGF01000171">
    <property type="protein sequence ID" value="HIW84588.1"/>
    <property type="molecule type" value="Genomic_DNA"/>
</dbReference>